<gene>
    <name evidence="6 8" type="primary">rsmG</name>
    <name evidence="8" type="ORF">GH808_10535</name>
</gene>
<evidence type="ECO:0000256" key="1">
    <source>
        <dbReference type="ARBA" id="ARBA00022490"/>
    </source>
</evidence>
<comment type="function">
    <text evidence="6">Specifically methylates the N7 position of a guanine in 16S rRNA.</text>
</comment>
<proteinExistence type="inferred from homology"/>
<dbReference type="InterPro" id="IPR003682">
    <property type="entry name" value="rRNA_ssu_MeTfrase_G"/>
</dbReference>
<evidence type="ECO:0000256" key="3">
    <source>
        <dbReference type="ARBA" id="ARBA00022603"/>
    </source>
</evidence>
<organism evidence="8 9">
    <name type="scientific">Acetobacterium fimetarium</name>
    <dbReference type="NCBI Taxonomy" id="52691"/>
    <lineage>
        <taxon>Bacteria</taxon>
        <taxon>Bacillati</taxon>
        <taxon>Bacillota</taxon>
        <taxon>Clostridia</taxon>
        <taxon>Eubacteriales</taxon>
        <taxon>Eubacteriaceae</taxon>
        <taxon>Acetobacterium</taxon>
    </lineage>
</organism>
<dbReference type="SUPFAM" id="SSF53335">
    <property type="entry name" value="S-adenosyl-L-methionine-dependent methyltransferases"/>
    <property type="match status" value="1"/>
</dbReference>
<dbReference type="CDD" id="cd02440">
    <property type="entry name" value="AdoMet_MTases"/>
    <property type="match status" value="1"/>
</dbReference>
<dbReference type="InterPro" id="IPR029063">
    <property type="entry name" value="SAM-dependent_MTases_sf"/>
</dbReference>
<evidence type="ECO:0000256" key="2">
    <source>
        <dbReference type="ARBA" id="ARBA00022552"/>
    </source>
</evidence>
<protein>
    <recommendedName>
        <fullName evidence="6">Ribosomal RNA small subunit methyltransferase G</fullName>
        <ecNumber evidence="6">2.1.1.-</ecNumber>
    </recommendedName>
    <alternativeName>
        <fullName evidence="6">16S rRNA 7-methylguanosine methyltransferase</fullName>
        <shortName evidence="6">16S rRNA m7G methyltransferase</shortName>
    </alternativeName>
</protein>
<dbReference type="Gene3D" id="3.40.50.150">
    <property type="entry name" value="Vaccinia Virus protein VP39"/>
    <property type="match status" value="1"/>
</dbReference>
<comment type="subcellular location">
    <subcellularLocation>
        <location evidence="6">Cytoplasm</location>
    </subcellularLocation>
</comment>
<comment type="caution">
    <text evidence="8">The sequence shown here is derived from an EMBL/GenBank/DDBJ whole genome shotgun (WGS) entry which is preliminary data.</text>
</comment>
<evidence type="ECO:0000256" key="6">
    <source>
        <dbReference type="HAMAP-Rule" id="MF_00074"/>
    </source>
</evidence>
<keyword evidence="1 6" id="KW-0963">Cytoplasm</keyword>
<comment type="similarity">
    <text evidence="6">Belongs to the methyltransferase superfamily. RNA methyltransferase RsmG family.</text>
</comment>
<dbReference type="NCBIfam" id="TIGR00138">
    <property type="entry name" value="rsmG_gidB"/>
    <property type="match status" value="1"/>
</dbReference>
<reference evidence="8 9" key="1">
    <citation type="journal article" date="2020" name="mSystems">
        <title>Defining Genomic and Predicted Metabolic Features of the Acetobacterium Genus.</title>
        <authorList>
            <person name="Ross D.E."/>
            <person name="Marshall C.W."/>
            <person name="Gulliver D."/>
            <person name="May H.D."/>
            <person name="Norman R.S."/>
        </authorList>
    </citation>
    <scope>NUCLEOTIDE SEQUENCE [LARGE SCALE GENOMIC DNA]</scope>
    <source>
        <strain evidence="8 9">DSM 8238</strain>
    </source>
</reference>
<sequence length="244" mass="27623">MNNRRQKLIELGTQFEIAISEKQAEKLIAYMDQLLEKNQYINLTRITDEDEFIKLHILDSLTLLKLIKNNKAKILDVGTGGGFPGIPLAIALEDADITLMDSTKKKLNVVQEIAEELDIRNISILHGRAEEFGQDSQHREHYDVVTSRAVANLTLLSEYCLPLTRVGGQFLPMKGKDYSDELKAARKPIEILGGEIVEVKKGLLLQSDYVHVIINIDKVKKTPKQFPRSNGKIRKDGFPVQEFK</sequence>
<evidence type="ECO:0000256" key="4">
    <source>
        <dbReference type="ARBA" id="ARBA00022679"/>
    </source>
</evidence>
<evidence type="ECO:0000313" key="8">
    <source>
        <dbReference type="EMBL" id="MBC3804868.1"/>
    </source>
</evidence>
<feature type="compositionally biased region" description="Basic and acidic residues" evidence="7">
    <location>
        <begin position="233"/>
        <end position="244"/>
    </location>
</feature>
<keyword evidence="3 6" id="KW-0489">Methyltransferase</keyword>
<dbReference type="HAMAP" id="MF_00074">
    <property type="entry name" value="16SrRNA_methyltr_G"/>
    <property type="match status" value="1"/>
</dbReference>
<keyword evidence="5 6" id="KW-0949">S-adenosyl-L-methionine</keyword>
<evidence type="ECO:0000256" key="5">
    <source>
        <dbReference type="ARBA" id="ARBA00022691"/>
    </source>
</evidence>
<name>A0ABR6WWQ7_9FIRM</name>
<dbReference type="EC" id="2.1.1.-" evidence="6"/>
<dbReference type="RefSeq" id="WP_186842754.1">
    <property type="nucleotide sequence ID" value="NZ_WJBC01000015.1"/>
</dbReference>
<keyword evidence="4 6" id="KW-0808">Transferase</keyword>
<feature type="binding site" evidence="6">
    <location>
        <begin position="101"/>
        <end position="103"/>
    </location>
    <ligand>
        <name>S-adenosyl-L-methionine</name>
        <dbReference type="ChEBI" id="CHEBI:59789"/>
    </ligand>
</feature>
<dbReference type="Pfam" id="PF02527">
    <property type="entry name" value="GidB"/>
    <property type="match status" value="1"/>
</dbReference>
<keyword evidence="9" id="KW-1185">Reference proteome</keyword>
<dbReference type="Proteomes" id="UP000603234">
    <property type="component" value="Unassembled WGS sequence"/>
</dbReference>
<dbReference type="EMBL" id="WJBC01000015">
    <property type="protein sequence ID" value="MBC3804868.1"/>
    <property type="molecule type" value="Genomic_DNA"/>
</dbReference>
<feature type="binding site" evidence="6">
    <location>
        <position position="78"/>
    </location>
    <ligand>
        <name>S-adenosyl-L-methionine</name>
        <dbReference type="ChEBI" id="CHEBI:59789"/>
    </ligand>
</feature>
<dbReference type="PANTHER" id="PTHR31760:SF0">
    <property type="entry name" value="S-ADENOSYL-L-METHIONINE-DEPENDENT METHYLTRANSFERASES SUPERFAMILY PROTEIN"/>
    <property type="match status" value="1"/>
</dbReference>
<feature type="binding site" evidence="6">
    <location>
        <position position="148"/>
    </location>
    <ligand>
        <name>S-adenosyl-L-methionine</name>
        <dbReference type="ChEBI" id="CHEBI:59789"/>
    </ligand>
</feature>
<feature type="binding site" evidence="6">
    <location>
        <position position="83"/>
    </location>
    <ligand>
        <name>S-adenosyl-L-methionine</name>
        <dbReference type="ChEBI" id="CHEBI:59789"/>
    </ligand>
</feature>
<accession>A0ABR6WWQ7</accession>
<dbReference type="PANTHER" id="PTHR31760">
    <property type="entry name" value="S-ADENOSYL-L-METHIONINE-DEPENDENT METHYLTRANSFERASES SUPERFAMILY PROTEIN"/>
    <property type="match status" value="1"/>
</dbReference>
<evidence type="ECO:0000256" key="7">
    <source>
        <dbReference type="SAM" id="MobiDB-lite"/>
    </source>
</evidence>
<dbReference type="PIRSF" id="PIRSF003078">
    <property type="entry name" value="GidB"/>
    <property type="match status" value="1"/>
</dbReference>
<feature type="region of interest" description="Disordered" evidence="7">
    <location>
        <begin position="225"/>
        <end position="244"/>
    </location>
</feature>
<evidence type="ECO:0000313" key="9">
    <source>
        <dbReference type="Proteomes" id="UP000603234"/>
    </source>
</evidence>
<keyword evidence="2 6" id="KW-0698">rRNA processing</keyword>
<feature type="binding site" evidence="6">
    <location>
        <begin position="129"/>
        <end position="130"/>
    </location>
    <ligand>
        <name>S-adenosyl-L-methionine</name>
        <dbReference type="ChEBI" id="CHEBI:59789"/>
    </ligand>
</feature>